<protein>
    <recommendedName>
        <fullName evidence="4">Integral membrane protein</fullName>
    </recommendedName>
</protein>
<dbReference type="PANTHER" id="PTHR42305:SF1">
    <property type="entry name" value="MEMBRANE PROTEIN RV1733C-RELATED"/>
    <property type="match status" value="1"/>
</dbReference>
<evidence type="ECO:0000256" key="1">
    <source>
        <dbReference type="SAM" id="Phobius"/>
    </source>
</evidence>
<dbReference type="EMBL" id="BMTD01000008">
    <property type="protein sequence ID" value="GGV00026.1"/>
    <property type="molecule type" value="Genomic_DNA"/>
</dbReference>
<reference evidence="2" key="2">
    <citation type="submission" date="2020-09" db="EMBL/GenBank/DDBJ databases">
        <authorList>
            <person name="Sun Q."/>
            <person name="Ohkuma M."/>
        </authorList>
    </citation>
    <scope>NUCLEOTIDE SEQUENCE</scope>
    <source>
        <strain evidence="2">JCM 4369</strain>
    </source>
</reference>
<sequence>MEVSVMSTGKRLWRWRSSPLRRREDVIEAWIVLAVWLVVVVCGGVAALVTDRSAEHEFAQQRAHRHPVSAVLLSDARHGVTADWSTDGRVQGPVRWKAPDGSARTGRTLVDGGLKAGARVTVWQDDRGRLSPSQPTGRGEGHVEAALFGAAAALAVAAPAFGAGAVARARLDRRRMARWDQEWDLVGPRWGPRMG</sequence>
<accession>A0A918MCK2</accession>
<evidence type="ECO:0008006" key="4">
    <source>
        <dbReference type="Google" id="ProtNLM"/>
    </source>
</evidence>
<feature type="transmembrane region" description="Helical" evidence="1">
    <location>
        <begin position="145"/>
        <end position="167"/>
    </location>
</feature>
<evidence type="ECO:0000313" key="3">
    <source>
        <dbReference type="Proteomes" id="UP000618795"/>
    </source>
</evidence>
<keyword evidence="3" id="KW-1185">Reference proteome</keyword>
<evidence type="ECO:0000313" key="2">
    <source>
        <dbReference type="EMBL" id="GGV00026.1"/>
    </source>
</evidence>
<feature type="transmembrane region" description="Helical" evidence="1">
    <location>
        <begin position="26"/>
        <end position="49"/>
    </location>
</feature>
<keyword evidence="1" id="KW-1133">Transmembrane helix</keyword>
<dbReference type="AlphaFoldDB" id="A0A918MCK2"/>
<dbReference type="Proteomes" id="UP000618795">
    <property type="component" value="Unassembled WGS sequence"/>
</dbReference>
<reference evidence="2" key="1">
    <citation type="journal article" date="2014" name="Int. J. Syst. Evol. Microbiol.">
        <title>Complete genome sequence of Corynebacterium casei LMG S-19264T (=DSM 44701T), isolated from a smear-ripened cheese.</title>
        <authorList>
            <consortium name="US DOE Joint Genome Institute (JGI-PGF)"/>
            <person name="Walter F."/>
            <person name="Albersmeier A."/>
            <person name="Kalinowski J."/>
            <person name="Ruckert C."/>
        </authorList>
    </citation>
    <scope>NUCLEOTIDE SEQUENCE</scope>
    <source>
        <strain evidence="2">JCM 4369</strain>
    </source>
</reference>
<keyword evidence="1" id="KW-0812">Transmembrane</keyword>
<dbReference type="PANTHER" id="PTHR42305">
    <property type="entry name" value="MEMBRANE PROTEIN RV1733C-RELATED"/>
    <property type="match status" value="1"/>
</dbReference>
<dbReference type="InterPro" id="IPR039708">
    <property type="entry name" value="MT1774/Rv1733c-like"/>
</dbReference>
<name>A0A918MCK2_9ACTN</name>
<proteinExistence type="predicted"/>
<keyword evidence="1" id="KW-0472">Membrane</keyword>
<gene>
    <name evidence="2" type="ORF">GCM10010260_40570</name>
</gene>
<organism evidence="2 3">
    <name type="scientific">Streptomyces filipinensis</name>
    <dbReference type="NCBI Taxonomy" id="66887"/>
    <lineage>
        <taxon>Bacteria</taxon>
        <taxon>Bacillati</taxon>
        <taxon>Actinomycetota</taxon>
        <taxon>Actinomycetes</taxon>
        <taxon>Kitasatosporales</taxon>
        <taxon>Streptomycetaceae</taxon>
        <taxon>Streptomyces</taxon>
    </lineage>
</organism>
<comment type="caution">
    <text evidence="2">The sequence shown here is derived from an EMBL/GenBank/DDBJ whole genome shotgun (WGS) entry which is preliminary data.</text>
</comment>